<accession>A0A316V3U3</accession>
<reference evidence="2 3" key="1">
    <citation type="journal article" date="2018" name="Mol. Biol. Evol.">
        <title>Broad Genomic Sampling Reveals a Smut Pathogenic Ancestry of the Fungal Clade Ustilaginomycotina.</title>
        <authorList>
            <person name="Kijpornyongpan T."/>
            <person name="Mondo S.J."/>
            <person name="Barry K."/>
            <person name="Sandor L."/>
            <person name="Lee J."/>
            <person name="Lipzen A."/>
            <person name="Pangilinan J."/>
            <person name="LaButti K."/>
            <person name="Hainaut M."/>
            <person name="Henrissat B."/>
            <person name="Grigoriev I.V."/>
            <person name="Spatafora J.W."/>
            <person name="Aime M.C."/>
        </authorList>
    </citation>
    <scope>NUCLEOTIDE SEQUENCE [LARGE SCALE GENOMIC DNA]</scope>
    <source>
        <strain evidence="2 3">MCA 3882</strain>
    </source>
</reference>
<feature type="transmembrane region" description="Helical" evidence="1">
    <location>
        <begin position="345"/>
        <end position="366"/>
    </location>
</feature>
<keyword evidence="1" id="KW-0472">Membrane</keyword>
<gene>
    <name evidence="2" type="ORF">FA14DRAFT_162426</name>
</gene>
<dbReference type="OrthoDB" id="3354352at2759"/>
<feature type="transmembrane region" description="Helical" evidence="1">
    <location>
        <begin position="193"/>
        <end position="212"/>
    </location>
</feature>
<evidence type="ECO:0000313" key="3">
    <source>
        <dbReference type="Proteomes" id="UP000245771"/>
    </source>
</evidence>
<keyword evidence="1" id="KW-1133">Transmembrane helix</keyword>
<dbReference type="GeneID" id="37021382"/>
<dbReference type="InParanoid" id="A0A316V3U3"/>
<keyword evidence="1" id="KW-0812">Transmembrane</keyword>
<evidence type="ECO:0000256" key="1">
    <source>
        <dbReference type="SAM" id="Phobius"/>
    </source>
</evidence>
<feature type="transmembrane region" description="Helical" evidence="1">
    <location>
        <begin position="26"/>
        <end position="44"/>
    </location>
</feature>
<organism evidence="2 3">
    <name type="scientific">Meira miltonrushii</name>
    <dbReference type="NCBI Taxonomy" id="1280837"/>
    <lineage>
        <taxon>Eukaryota</taxon>
        <taxon>Fungi</taxon>
        <taxon>Dikarya</taxon>
        <taxon>Basidiomycota</taxon>
        <taxon>Ustilaginomycotina</taxon>
        <taxon>Exobasidiomycetes</taxon>
        <taxon>Exobasidiales</taxon>
        <taxon>Brachybasidiaceae</taxon>
        <taxon>Meira</taxon>
    </lineage>
</organism>
<dbReference type="Proteomes" id="UP000245771">
    <property type="component" value="Unassembled WGS sequence"/>
</dbReference>
<name>A0A316V3U3_9BASI</name>
<dbReference type="AlphaFoldDB" id="A0A316V3U3"/>
<dbReference type="EMBL" id="KZ819606">
    <property type="protein sequence ID" value="PWN32227.1"/>
    <property type="molecule type" value="Genomic_DNA"/>
</dbReference>
<feature type="transmembrane region" description="Helical" evidence="1">
    <location>
        <begin position="113"/>
        <end position="133"/>
    </location>
</feature>
<feature type="transmembrane region" description="Helical" evidence="1">
    <location>
        <begin position="218"/>
        <end position="240"/>
    </location>
</feature>
<evidence type="ECO:0000313" key="2">
    <source>
        <dbReference type="EMBL" id="PWN32227.1"/>
    </source>
</evidence>
<keyword evidence="3" id="KW-1185">Reference proteome</keyword>
<protein>
    <submittedName>
        <fullName evidence="2">Uncharacterized protein</fullName>
    </submittedName>
</protein>
<sequence>MAPKKSNTSVAKSTIKSNTPAAKPRATSLILISLLSISVGIFVHSRTLHFPRYKNAEYLMTANVAKLRSELGLPKSWPGTTIFDQYGGEAWRFLLVLVNFFKDAIGEKLGQSILLLITSVLGPVVLFFTTESLKDGRHPLISPGFLIFVLSLGQLILVAAASSIVLVPAYAYTRWQEASSLVHPLPTPNAWKIVLGSICNIAALLIIFLTTFTPPGTIAFTHANILFQFFPIVLVPLLFVPRSKTVVSTAGSASARESPRLLAASNYQLLSFMVIPIYWLGLYWGGKPLFHAIIHDLDFKSDGPYLLFWDLIGVLSATYAIVQIDAIVDGAKVKQGGERIHSRRLFLEDAVLGLPIVALLGPGWAISRYFQRREILAEKVRFGATAKED</sequence>
<feature type="transmembrane region" description="Helical" evidence="1">
    <location>
        <begin position="145"/>
        <end position="172"/>
    </location>
</feature>
<dbReference type="RefSeq" id="XP_025352529.1">
    <property type="nucleotide sequence ID" value="XM_025499601.1"/>
</dbReference>
<feature type="transmembrane region" description="Helical" evidence="1">
    <location>
        <begin position="305"/>
        <end position="324"/>
    </location>
</feature>
<proteinExistence type="predicted"/>
<feature type="transmembrane region" description="Helical" evidence="1">
    <location>
        <begin position="261"/>
        <end position="285"/>
    </location>
</feature>